<feature type="chain" id="PRO_5040947437" description="Aminopeptidase N" evidence="12">
    <location>
        <begin position="22"/>
        <end position="717"/>
    </location>
</feature>
<dbReference type="CDD" id="cd09603">
    <property type="entry name" value="M1_APN_like"/>
    <property type="match status" value="1"/>
</dbReference>
<dbReference type="GO" id="GO:0005615">
    <property type="term" value="C:extracellular space"/>
    <property type="evidence" value="ECO:0007669"/>
    <property type="project" value="TreeGrafter"/>
</dbReference>
<dbReference type="Pfam" id="PF17900">
    <property type="entry name" value="Peptidase_M1_N"/>
    <property type="match status" value="1"/>
</dbReference>
<dbReference type="GO" id="GO:0006508">
    <property type="term" value="P:proteolysis"/>
    <property type="evidence" value="ECO:0007669"/>
    <property type="project" value="UniProtKB-KW"/>
</dbReference>
<dbReference type="PROSITE" id="PS51257">
    <property type="entry name" value="PROKAR_LIPOPROTEIN"/>
    <property type="match status" value="1"/>
</dbReference>
<protein>
    <recommendedName>
        <fullName evidence="5">Aminopeptidase N</fullName>
        <ecNumber evidence="4">3.4.11.2</ecNumber>
    </recommendedName>
</protein>
<evidence type="ECO:0000256" key="9">
    <source>
        <dbReference type="ARBA" id="ARBA00022801"/>
    </source>
</evidence>
<evidence type="ECO:0000313" key="16">
    <source>
        <dbReference type="Proteomes" id="UP001155182"/>
    </source>
</evidence>
<dbReference type="InterPro" id="IPR027268">
    <property type="entry name" value="Peptidase_M4/M1_CTD_sf"/>
</dbReference>
<evidence type="ECO:0000256" key="8">
    <source>
        <dbReference type="ARBA" id="ARBA00022723"/>
    </source>
</evidence>
<dbReference type="Pfam" id="PF01433">
    <property type="entry name" value="Peptidase_M1"/>
    <property type="match status" value="1"/>
</dbReference>
<dbReference type="InterPro" id="IPR045357">
    <property type="entry name" value="Aminopeptidase_N-like_N"/>
</dbReference>
<feature type="domain" description="Peptidase M1 membrane alanine aminopeptidase" evidence="13">
    <location>
        <begin position="292"/>
        <end position="497"/>
    </location>
</feature>
<dbReference type="Gene3D" id="2.60.40.1730">
    <property type="entry name" value="tricorn interacting facor f3 domain"/>
    <property type="match status" value="1"/>
</dbReference>
<organism evidence="15 16">
    <name type="scientific">Solitalea agri</name>
    <dbReference type="NCBI Taxonomy" id="2953739"/>
    <lineage>
        <taxon>Bacteria</taxon>
        <taxon>Pseudomonadati</taxon>
        <taxon>Bacteroidota</taxon>
        <taxon>Sphingobacteriia</taxon>
        <taxon>Sphingobacteriales</taxon>
        <taxon>Sphingobacteriaceae</taxon>
        <taxon>Solitalea</taxon>
    </lineage>
</organism>
<evidence type="ECO:0000256" key="4">
    <source>
        <dbReference type="ARBA" id="ARBA00012564"/>
    </source>
</evidence>
<evidence type="ECO:0000256" key="5">
    <source>
        <dbReference type="ARBA" id="ARBA00015611"/>
    </source>
</evidence>
<dbReference type="Proteomes" id="UP001155182">
    <property type="component" value="Unassembled WGS sequence"/>
</dbReference>
<dbReference type="GO" id="GO:0070006">
    <property type="term" value="F:metalloaminopeptidase activity"/>
    <property type="evidence" value="ECO:0007669"/>
    <property type="project" value="TreeGrafter"/>
</dbReference>
<evidence type="ECO:0000256" key="1">
    <source>
        <dbReference type="ARBA" id="ARBA00000098"/>
    </source>
</evidence>
<evidence type="ECO:0000256" key="2">
    <source>
        <dbReference type="ARBA" id="ARBA00001947"/>
    </source>
</evidence>
<evidence type="ECO:0000256" key="12">
    <source>
        <dbReference type="SAM" id="SignalP"/>
    </source>
</evidence>
<keyword evidence="12" id="KW-0732">Signal</keyword>
<accession>A0A9X2F107</accession>
<dbReference type="GO" id="GO:0016020">
    <property type="term" value="C:membrane"/>
    <property type="evidence" value="ECO:0007669"/>
    <property type="project" value="TreeGrafter"/>
</dbReference>
<dbReference type="InterPro" id="IPR042097">
    <property type="entry name" value="Aminopeptidase_N-like_N_sf"/>
</dbReference>
<keyword evidence="10" id="KW-0862">Zinc</keyword>
<feature type="domain" description="Aminopeptidase N-like N-terminal" evidence="14">
    <location>
        <begin position="67"/>
        <end position="254"/>
    </location>
</feature>
<dbReference type="GO" id="GO:0016285">
    <property type="term" value="F:alanyl aminopeptidase activity"/>
    <property type="evidence" value="ECO:0007669"/>
    <property type="project" value="UniProtKB-EC"/>
</dbReference>
<evidence type="ECO:0000313" key="15">
    <source>
        <dbReference type="EMBL" id="MCO4292662.1"/>
    </source>
</evidence>
<proteinExistence type="inferred from homology"/>
<evidence type="ECO:0000256" key="7">
    <source>
        <dbReference type="ARBA" id="ARBA00022670"/>
    </source>
</evidence>
<keyword evidence="6" id="KW-0031">Aminopeptidase</keyword>
<keyword evidence="7" id="KW-0645">Protease</keyword>
<dbReference type="RefSeq" id="WP_252587156.1">
    <property type="nucleotide sequence ID" value="NZ_JAMWYS010000027.1"/>
</dbReference>
<keyword evidence="16" id="KW-1185">Reference proteome</keyword>
<dbReference type="SUPFAM" id="SSF63737">
    <property type="entry name" value="Leukotriene A4 hydrolase N-terminal domain"/>
    <property type="match status" value="1"/>
</dbReference>
<comment type="catalytic activity">
    <reaction evidence="1">
        <text>Release of an N-terminal amino acid, Xaa-|-Yaa- from a peptide, amide or arylamide. Xaa is preferably Ala, but may be most amino acids including Pro (slow action). When a terminal hydrophobic residue is followed by a prolyl residue, the two may be released as an intact Xaa-Pro dipeptide.</text>
        <dbReference type="EC" id="3.4.11.2"/>
    </reaction>
</comment>
<dbReference type="InterPro" id="IPR001930">
    <property type="entry name" value="Peptidase_M1"/>
</dbReference>
<evidence type="ECO:0000256" key="6">
    <source>
        <dbReference type="ARBA" id="ARBA00022438"/>
    </source>
</evidence>
<dbReference type="AlphaFoldDB" id="A0A9X2F107"/>
<dbReference type="GO" id="GO:0043171">
    <property type="term" value="P:peptide catabolic process"/>
    <property type="evidence" value="ECO:0007669"/>
    <property type="project" value="TreeGrafter"/>
</dbReference>
<dbReference type="GO" id="GO:0008270">
    <property type="term" value="F:zinc ion binding"/>
    <property type="evidence" value="ECO:0007669"/>
    <property type="project" value="InterPro"/>
</dbReference>
<evidence type="ECO:0000256" key="3">
    <source>
        <dbReference type="ARBA" id="ARBA00010136"/>
    </source>
</evidence>
<feature type="signal peptide" evidence="12">
    <location>
        <begin position="1"/>
        <end position="21"/>
    </location>
</feature>
<dbReference type="PANTHER" id="PTHR11533:SF174">
    <property type="entry name" value="PUROMYCIN-SENSITIVE AMINOPEPTIDASE-RELATED"/>
    <property type="match status" value="1"/>
</dbReference>
<evidence type="ECO:0000259" key="14">
    <source>
        <dbReference type="Pfam" id="PF17900"/>
    </source>
</evidence>
<dbReference type="GO" id="GO:0042277">
    <property type="term" value="F:peptide binding"/>
    <property type="evidence" value="ECO:0007669"/>
    <property type="project" value="TreeGrafter"/>
</dbReference>
<dbReference type="InterPro" id="IPR014782">
    <property type="entry name" value="Peptidase_M1_dom"/>
</dbReference>
<dbReference type="EMBL" id="JAMWYS010000027">
    <property type="protein sequence ID" value="MCO4292662.1"/>
    <property type="molecule type" value="Genomic_DNA"/>
</dbReference>
<dbReference type="PRINTS" id="PR00756">
    <property type="entry name" value="ALADIPTASE"/>
</dbReference>
<dbReference type="PANTHER" id="PTHR11533">
    <property type="entry name" value="PROTEASE M1 ZINC METALLOPROTEASE"/>
    <property type="match status" value="1"/>
</dbReference>
<comment type="caution">
    <text evidence="15">The sequence shown here is derived from an EMBL/GenBank/DDBJ whole genome shotgun (WGS) entry which is preliminary data.</text>
</comment>
<keyword evidence="9" id="KW-0378">Hydrolase</keyword>
<evidence type="ECO:0000256" key="11">
    <source>
        <dbReference type="ARBA" id="ARBA00023049"/>
    </source>
</evidence>
<comment type="similarity">
    <text evidence="3">Belongs to the peptidase M1 family.</text>
</comment>
<evidence type="ECO:0000259" key="13">
    <source>
        <dbReference type="Pfam" id="PF01433"/>
    </source>
</evidence>
<reference evidence="15" key="1">
    <citation type="submission" date="2022-06" db="EMBL/GenBank/DDBJ databases">
        <title>Solitalea sp. MAHUQ-68 isolated from rhizospheric soil.</title>
        <authorList>
            <person name="Huq M.A."/>
        </authorList>
    </citation>
    <scope>NUCLEOTIDE SEQUENCE</scope>
    <source>
        <strain evidence="15">MAHUQ-68</strain>
    </source>
</reference>
<dbReference type="GO" id="GO:0005737">
    <property type="term" value="C:cytoplasm"/>
    <property type="evidence" value="ECO:0007669"/>
    <property type="project" value="TreeGrafter"/>
</dbReference>
<comment type="cofactor">
    <cofactor evidence="2">
        <name>Zn(2+)</name>
        <dbReference type="ChEBI" id="CHEBI:29105"/>
    </cofactor>
</comment>
<keyword evidence="11" id="KW-0482">Metalloprotease</keyword>
<gene>
    <name evidence="15" type="ORF">NF867_07300</name>
</gene>
<dbReference type="SUPFAM" id="SSF55486">
    <property type="entry name" value="Metalloproteases ('zincins'), catalytic domain"/>
    <property type="match status" value="1"/>
</dbReference>
<dbReference type="Gene3D" id="1.10.390.10">
    <property type="entry name" value="Neutral Protease Domain 2"/>
    <property type="match status" value="1"/>
</dbReference>
<sequence>MIIKKVILLTAIAFISLTACSSTKPIQLPELVISANSNKTIENADSIHRNKRYFATYSTVNDLLNTKLDLKFNWDSAFVMGKATLKFKPYFYPTDSLKLSAKGFKVNEVALVKGSTKQALQFTYDGKSIFIKLDKTYNRDEEYTVAIDYVAMPNKLIVKGSDAITQDKGLYFINNNGKDPNKPKQIWSQGETEANSCWFPTIDGPQEKHTQEITLTVDKKYVTLSNGLMVSSVNNADGTRTDVWKQDKMHSTYLTMIAVGDFAITKDKWRNIEVNYYVEPEYAKYAKLIFGNTPEMIEFYSEKLGVDYAWDKYSQIVVRDFVSGAMENTSATVHYDKLQMTDREHLDESHEDIICHELFHHWFGDLVTAESWPNLPLNESFATYGEYLWYEYKYGRAEADIKSQMDMMAYLSSKEDAAKDLIRFDLDDREKMFDLVSYQKGGRVLHMLRKYVGDDAFFAALKLYLTQNRFSTAEIHDLRIAFEKTTGQDLNWFFNQWFLSPGHPELSIATTYNETLKKVEINVAQLQNFVNAPIYKLPIDVDFYSNGKVERKRIVIDNASQKFTFSYDKKPELVNFDAEKMLLGLKRETKSREEWVNQFNMAPLFMDKVEALSYLEYYSSYADVQEVYKNALSDKIWGIRIFALQNLTSVPVTARDQYYQTVLNIAKTDEKSYVRASALATLSELYKAKDNKAVYSQMLKDQSPMVEQMAKQLLESK</sequence>
<keyword evidence="8" id="KW-0479">Metal-binding</keyword>
<dbReference type="EC" id="3.4.11.2" evidence="4"/>
<dbReference type="InterPro" id="IPR050344">
    <property type="entry name" value="Peptidase_M1_aminopeptidases"/>
</dbReference>
<evidence type="ECO:0000256" key="10">
    <source>
        <dbReference type="ARBA" id="ARBA00022833"/>
    </source>
</evidence>
<name>A0A9X2F107_9SPHI</name>